<comment type="similarity">
    <text evidence="1 5">Belongs to the 5-formyltetrahydrofolate cyclo-ligase family.</text>
</comment>
<gene>
    <name evidence="6" type="ORF">DKB62_04970</name>
</gene>
<proteinExistence type="inferred from homology"/>
<keyword evidence="6" id="KW-0436">Ligase</keyword>
<dbReference type="Proteomes" id="UP000254337">
    <property type="component" value="Chromosome"/>
</dbReference>
<keyword evidence="5" id="KW-0460">Magnesium</keyword>
<keyword evidence="2 4" id="KW-0547">Nucleotide-binding</keyword>
<dbReference type="GO" id="GO:0005524">
    <property type="term" value="F:ATP binding"/>
    <property type="evidence" value="ECO:0007669"/>
    <property type="project" value="UniProtKB-KW"/>
</dbReference>
<feature type="binding site" evidence="4">
    <location>
        <position position="58"/>
    </location>
    <ligand>
        <name>substrate</name>
    </ligand>
</feature>
<accession>A0A346AYM4</accession>
<reference evidence="6 7" key="1">
    <citation type="submission" date="2018-05" db="EMBL/GenBank/DDBJ databases">
        <title>Complete genome sequence of Megasphaera sp. AJH120T, isolated from the ceca of a chicken.</title>
        <authorList>
            <person name="Maki J."/>
            <person name="Looft T."/>
        </authorList>
    </citation>
    <scope>NUCLEOTIDE SEQUENCE [LARGE SCALE GENOMIC DNA]</scope>
    <source>
        <strain evidence="6 7">AJH120</strain>
    </source>
</reference>
<dbReference type="InterPro" id="IPR024185">
    <property type="entry name" value="FTHF_cligase-like_sf"/>
</dbReference>
<dbReference type="GO" id="GO:0035999">
    <property type="term" value="P:tetrahydrofolate interconversion"/>
    <property type="evidence" value="ECO:0007669"/>
    <property type="project" value="TreeGrafter"/>
</dbReference>
<dbReference type="RefSeq" id="WP_107196479.1">
    <property type="nucleotide sequence ID" value="NZ_CP029462.1"/>
</dbReference>
<comment type="catalytic activity">
    <reaction evidence="5">
        <text>(6S)-5-formyl-5,6,7,8-tetrahydrofolate + ATP = (6R)-5,10-methenyltetrahydrofolate + ADP + phosphate</text>
        <dbReference type="Rhea" id="RHEA:10488"/>
        <dbReference type="ChEBI" id="CHEBI:30616"/>
        <dbReference type="ChEBI" id="CHEBI:43474"/>
        <dbReference type="ChEBI" id="CHEBI:57455"/>
        <dbReference type="ChEBI" id="CHEBI:57457"/>
        <dbReference type="ChEBI" id="CHEBI:456216"/>
        <dbReference type="EC" id="6.3.3.2"/>
    </reaction>
</comment>
<dbReference type="GO" id="GO:0009396">
    <property type="term" value="P:folic acid-containing compound biosynthetic process"/>
    <property type="evidence" value="ECO:0007669"/>
    <property type="project" value="TreeGrafter"/>
</dbReference>
<evidence type="ECO:0000256" key="1">
    <source>
        <dbReference type="ARBA" id="ARBA00010638"/>
    </source>
</evidence>
<dbReference type="InterPro" id="IPR002698">
    <property type="entry name" value="FTHF_cligase"/>
</dbReference>
<organism evidence="6 7">
    <name type="scientific">Megasphaera stantonii</name>
    <dbReference type="NCBI Taxonomy" id="2144175"/>
    <lineage>
        <taxon>Bacteria</taxon>
        <taxon>Bacillati</taxon>
        <taxon>Bacillota</taxon>
        <taxon>Negativicutes</taxon>
        <taxon>Veillonellales</taxon>
        <taxon>Veillonellaceae</taxon>
        <taxon>Megasphaera</taxon>
    </lineage>
</organism>
<evidence type="ECO:0000313" key="7">
    <source>
        <dbReference type="Proteomes" id="UP000254337"/>
    </source>
</evidence>
<keyword evidence="5" id="KW-0479">Metal-binding</keyword>
<dbReference type="AlphaFoldDB" id="A0A346AYM4"/>
<protein>
    <recommendedName>
        <fullName evidence="5">5-formyltetrahydrofolate cyclo-ligase</fullName>
        <ecNumber evidence="5">6.3.3.2</ecNumber>
    </recommendedName>
</protein>
<evidence type="ECO:0000256" key="5">
    <source>
        <dbReference type="RuleBase" id="RU361279"/>
    </source>
</evidence>
<keyword evidence="3 4" id="KW-0067">ATP-binding</keyword>
<keyword evidence="7" id="KW-1185">Reference proteome</keyword>
<dbReference type="Pfam" id="PF01812">
    <property type="entry name" value="5-FTHF_cyc-lig"/>
    <property type="match status" value="1"/>
</dbReference>
<dbReference type="PIRSF" id="PIRSF006806">
    <property type="entry name" value="FTHF_cligase"/>
    <property type="match status" value="1"/>
</dbReference>
<dbReference type="Gene3D" id="3.40.50.10420">
    <property type="entry name" value="NagB/RpiA/CoA transferase-like"/>
    <property type="match status" value="1"/>
</dbReference>
<feature type="binding site" evidence="4">
    <location>
        <begin position="7"/>
        <end position="11"/>
    </location>
    <ligand>
        <name>ATP</name>
        <dbReference type="ChEBI" id="CHEBI:30616"/>
    </ligand>
</feature>
<dbReference type="GO" id="GO:0046872">
    <property type="term" value="F:metal ion binding"/>
    <property type="evidence" value="ECO:0007669"/>
    <property type="project" value="UniProtKB-KW"/>
</dbReference>
<comment type="cofactor">
    <cofactor evidence="5">
        <name>Mg(2+)</name>
        <dbReference type="ChEBI" id="CHEBI:18420"/>
    </cofactor>
</comment>
<feature type="binding site" evidence="4">
    <location>
        <position position="53"/>
    </location>
    <ligand>
        <name>substrate</name>
    </ligand>
</feature>
<dbReference type="EMBL" id="CP029462">
    <property type="protein sequence ID" value="AXL20967.1"/>
    <property type="molecule type" value="Genomic_DNA"/>
</dbReference>
<dbReference type="OrthoDB" id="9801938at2"/>
<name>A0A346AYM4_9FIRM</name>
<sequence length="199" mass="22126">MTKREEKKRLRRLLLERVQTLLPAYCRKADEAIYRHVVSLPAYQAARTVCAYVGMAHEIDTKPLIKRMLADGKRVGVPLCVGKGVMEMREIGGLDELQAGTWGILEPSPNAPLLQPDEIDLGLIPCVSGNEAGQRLGYGGGFYDAYLAKAPFLRVLLCRNAMMTAPIPMELHDAAMDIVVSEDGAVHCRSRKKFEEVFR</sequence>
<dbReference type="PANTHER" id="PTHR23407:SF1">
    <property type="entry name" value="5-FORMYLTETRAHYDROFOLATE CYCLO-LIGASE"/>
    <property type="match status" value="1"/>
</dbReference>
<evidence type="ECO:0000256" key="2">
    <source>
        <dbReference type="ARBA" id="ARBA00022741"/>
    </source>
</evidence>
<evidence type="ECO:0000256" key="3">
    <source>
        <dbReference type="ARBA" id="ARBA00022840"/>
    </source>
</evidence>
<dbReference type="EC" id="6.3.3.2" evidence="5"/>
<dbReference type="GO" id="GO:0030272">
    <property type="term" value="F:5-formyltetrahydrofolate cyclo-ligase activity"/>
    <property type="evidence" value="ECO:0007669"/>
    <property type="project" value="UniProtKB-EC"/>
</dbReference>
<dbReference type="PANTHER" id="PTHR23407">
    <property type="entry name" value="ATPASE INHIBITOR/5-FORMYLTETRAHYDROFOLATE CYCLO-LIGASE"/>
    <property type="match status" value="1"/>
</dbReference>
<dbReference type="InterPro" id="IPR037171">
    <property type="entry name" value="NagB/RpiA_transferase-like"/>
</dbReference>
<dbReference type="KEGG" id="meg:DKB62_04970"/>
<evidence type="ECO:0000313" key="6">
    <source>
        <dbReference type="EMBL" id="AXL20967.1"/>
    </source>
</evidence>
<evidence type="ECO:0000256" key="4">
    <source>
        <dbReference type="PIRSR" id="PIRSR006806-1"/>
    </source>
</evidence>
<feature type="binding site" evidence="4">
    <location>
        <begin position="135"/>
        <end position="143"/>
    </location>
    <ligand>
        <name>ATP</name>
        <dbReference type="ChEBI" id="CHEBI:30616"/>
    </ligand>
</feature>
<dbReference type="SUPFAM" id="SSF100950">
    <property type="entry name" value="NagB/RpiA/CoA transferase-like"/>
    <property type="match status" value="1"/>
</dbReference>
<dbReference type="NCBIfam" id="TIGR02727">
    <property type="entry name" value="MTHFS_bact"/>
    <property type="match status" value="1"/>
</dbReference>